<evidence type="ECO:0008006" key="4">
    <source>
        <dbReference type="Google" id="ProtNLM"/>
    </source>
</evidence>
<evidence type="ECO:0000256" key="1">
    <source>
        <dbReference type="SAM" id="Phobius"/>
    </source>
</evidence>
<keyword evidence="1" id="KW-0812">Transmembrane</keyword>
<dbReference type="AlphaFoldDB" id="A0A7X4GQJ3"/>
<sequence length="147" mass="16985">MANDQSIELRVSLQERQMETLVEIVEEIRTNYVTKAEFREAMAQQSADFNAALVTQRAEFRAGLATQSADFKEELRLQRIDFKEGLGGLRADMKEYVGELLTHYATKEDLAKVVQYSRNWVISVGISLAALQFTMQLAFFQWYIHLR</sequence>
<keyword evidence="1" id="KW-0472">Membrane</keyword>
<evidence type="ECO:0000313" key="3">
    <source>
        <dbReference type="Proteomes" id="UP000450012"/>
    </source>
</evidence>
<gene>
    <name evidence="2" type="ORF">GTP45_13425</name>
</gene>
<evidence type="ECO:0000313" key="2">
    <source>
        <dbReference type="EMBL" id="MYM67830.1"/>
    </source>
</evidence>
<name>A0A7X4GQJ3_9BURK</name>
<keyword evidence="3" id="KW-1185">Reference proteome</keyword>
<dbReference type="Proteomes" id="UP000450012">
    <property type="component" value="Unassembled WGS sequence"/>
</dbReference>
<dbReference type="EMBL" id="WWCK01000004">
    <property type="protein sequence ID" value="MYM67830.1"/>
    <property type="molecule type" value="Genomic_DNA"/>
</dbReference>
<proteinExistence type="predicted"/>
<dbReference type="RefSeq" id="WP_161014395.1">
    <property type="nucleotide sequence ID" value="NZ_WWCK01000004.1"/>
</dbReference>
<protein>
    <recommendedName>
        <fullName evidence="4">DUF1640 domain-containing protein</fullName>
    </recommendedName>
</protein>
<organism evidence="2 3">
    <name type="scientific">Duganella rivi</name>
    <dbReference type="NCBI Taxonomy" id="2666083"/>
    <lineage>
        <taxon>Bacteria</taxon>
        <taxon>Pseudomonadati</taxon>
        <taxon>Pseudomonadota</taxon>
        <taxon>Betaproteobacteria</taxon>
        <taxon>Burkholderiales</taxon>
        <taxon>Oxalobacteraceae</taxon>
        <taxon>Telluria group</taxon>
        <taxon>Duganella</taxon>
    </lineage>
</organism>
<keyword evidence="1" id="KW-1133">Transmembrane helix</keyword>
<reference evidence="2 3" key="1">
    <citation type="submission" date="2019-12" db="EMBL/GenBank/DDBJ databases">
        <title>Novel species isolated from a subtropical stream in China.</title>
        <authorList>
            <person name="Lu H."/>
        </authorList>
    </citation>
    <scope>NUCLEOTIDE SEQUENCE [LARGE SCALE GENOMIC DNA]</scope>
    <source>
        <strain evidence="2 3">FT55W</strain>
    </source>
</reference>
<accession>A0A7X4GQJ3</accession>
<comment type="caution">
    <text evidence="2">The sequence shown here is derived from an EMBL/GenBank/DDBJ whole genome shotgun (WGS) entry which is preliminary data.</text>
</comment>
<feature type="transmembrane region" description="Helical" evidence="1">
    <location>
        <begin position="120"/>
        <end position="144"/>
    </location>
</feature>